<gene>
    <name evidence="3" type="ORF">GCM10017653_47910</name>
</gene>
<accession>A0A9W6K1Y1</accession>
<keyword evidence="4" id="KW-1185">Reference proteome</keyword>
<dbReference type="PANTHER" id="PTHR32063:SF18">
    <property type="entry name" value="CATION EFFLUX SYSTEM PROTEIN"/>
    <property type="match status" value="1"/>
</dbReference>
<dbReference type="InterPro" id="IPR001036">
    <property type="entry name" value="Acrflvin-R"/>
</dbReference>
<reference evidence="3" key="1">
    <citation type="journal article" date="2014" name="Int. J. Syst. Evol. Microbiol.">
        <title>Complete genome sequence of Corynebacterium casei LMG S-19264T (=DSM 44701T), isolated from a smear-ripened cheese.</title>
        <authorList>
            <consortium name="US DOE Joint Genome Institute (JGI-PGF)"/>
            <person name="Walter F."/>
            <person name="Albersmeier A."/>
            <person name="Kalinowski J."/>
            <person name="Ruckert C."/>
        </authorList>
    </citation>
    <scope>NUCLEOTIDE SEQUENCE</scope>
    <source>
        <strain evidence="3">VKM B-2789</strain>
    </source>
</reference>
<keyword evidence="2" id="KW-0812">Transmembrane</keyword>
<dbReference type="Gene3D" id="1.20.1640.10">
    <property type="entry name" value="Multidrug efflux transporter AcrB transmembrane domain"/>
    <property type="match status" value="2"/>
</dbReference>
<evidence type="ECO:0000313" key="3">
    <source>
        <dbReference type="EMBL" id="GLK86721.1"/>
    </source>
</evidence>
<dbReference type="GO" id="GO:0042910">
    <property type="term" value="F:xenobiotic transmembrane transporter activity"/>
    <property type="evidence" value="ECO:0007669"/>
    <property type="project" value="TreeGrafter"/>
</dbReference>
<dbReference type="GO" id="GO:0005886">
    <property type="term" value="C:plasma membrane"/>
    <property type="evidence" value="ECO:0007669"/>
    <property type="project" value="TreeGrafter"/>
</dbReference>
<evidence type="ECO:0000256" key="2">
    <source>
        <dbReference type="SAM" id="Phobius"/>
    </source>
</evidence>
<evidence type="ECO:0000256" key="1">
    <source>
        <dbReference type="SAM" id="MobiDB-lite"/>
    </source>
</evidence>
<name>A0A9W6K1Y1_9HYPH</name>
<reference evidence="3" key="2">
    <citation type="submission" date="2023-01" db="EMBL/GenBank/DDBJ databases">
        <authorList>
            <person name="Sun Q."/>
            <person name="Evtushenko L."/>
        </authorList>
    </citation>
    <scope>NUCLEOTIDE SEQUENCE</scope>
    <source>
        <strain evidence="3">VKM B-2789</strain>
    </source>
</reference>
<feature type="transmembrane region" description="Helical" evidence="2">
    <location>
        <begin position="28"/>
        <end position="47"/>
    </location>
</feature>
<feature type="region of interest" description="Disordered" evidence="1">
    <location>
        <begin position="117"/>
        <end position="146"/>
    </location>
</feature>
<sequence length="165" mass="17606">MLSGTLVTIIGLMPVGLAHSSAGEYAGNILWIMAFALILSRFVAMAFKPYLGVKLLPDIKPTDGGHHAIYDTPGYRRLRAIISWAVRHKFIVAGAVVPFFAVSVVAMGKVRQQFPGLRPARGPGGGAPAGGNQHRSNQKRRKAGRGVAALGSKLNEQIMIRSVHG</sequence>
<organism evidence="3 4">
    <name type="scientific">Ancylobacter defluvii</name>
    <dbReference type="NCBI Taxonomy" id="1282440"/>
    <lineage>
        <taxon>Bacteria</taxon>
        <taxon>Pseudomonadati</taxon>
        <taxon>Pseudomonadota</taxon>
        <taxon>Alphaproteobacteria</taxon>
        <taxon>Hyphomicrobiales</taxon>
        <taxon>Xanthobacteraceae</taxon>
        <taxon>Ancylobacter</taxon>
    </lineage>
</organism>
<comment type="caution">
    <text evidence="3">The sequence shown here is derived from an EMBL/GenBank/DDBJ whole genome shotgun (WGS) entry which is preliminary data.</text>
</comment>
<feature type="transmembrane region" description="Helical" evidence="2">
    <location>
        <begin position="90"/>
        <end position="108"/>
    </location>
</feature>
<evidence type="ECO:0000313" key="4">
    <source>
        <dbReference type="Proteomes" id="UP001143330"/>
    </source>
</evidence>
<proteinExistence type="predicted"/>
<dbReference type="EMBL" id="BSFM01000021">
    <property type="protein sequence ID" value="GLK86721.1"/>
    <property type="molecule type" value="Genomic_DNA"/>
</dbReference>
<protein>
    <submittedName>
        <fullName evidence="3">Uncharacterized protein</fullName>
    </submittedName>
</protein>
<keyword evidence="2" id="KW-1133">Transmembrane helix</keyword>
<dbReference type="AlphaFoldDB" id="A0A9W6K1Y1"/>
<dbReference type="Proteomes" id="UP001143330">
    <property type="component" value="Unassembled WGS sequence"/>
</dbReference>
<keyword evidence="2" id="KW-0472">Membrane</keyword>
<dbReference type="PANTHER" id="PTHR32063">
    <property type="match status" value="1"/>
</dbReference>